<dbReference type="Proteomes" id="UP000762676">
    <property type="component" value="Unassembled WGS sequence"/>
</dbReference>
<evidence type="ECO:0000313" key="3">
    <source>
        <dbReference type="Proteomes" id="UP000762676"/>
    </source>
</evidence>
<feature type="compositionally biased region" description="Acidic residues" evidence="1">
    <location>
        <begin position="1"/>
        <end position="21"/>
    </location>
</feature>
<protein>
    <submittedName>
        <fullName evidence="2">Uncharacterized protein</fullName>
    </submittedName>
</protein>
<dbReference type="AlphaFoldDB" id="A0AAV4EU09"/>
<accession>A0AAV4EU09</accession>
<keyword evidence="3" id="KW-1185">Reference proteome</keyword>
<evidence type="ECO:0000256" key="1">
    <source>
        <dbReference type="SAM" id="MobiDB-lite"/>
    </source>
</evidence>
<organism evidence="2 3">
    <name type="scientific">Elysia marginata</name>
    <dbReference type="NCBI Taxonomy" id="1093978"/>
    <lineage>
        <taxon>Eukaryota</taxon>
        <taxon>Metazoa</taxon>
        <taxon>Spiralia</taxon>
        <taxon>Lophotrochozoa</taxon>
        <taxon>Mollusca</taxon>
        <taxon>Gastropoda</taxon>
        <taxon>Heterobranchia</taxon>
        <taxon>Euthyneura</taxon>
        <taxon>Panpulmonata</taxon>
        <taxon>Sacoglossa</taxon>
        <taxon>Placobranchoidea</taxon>
        <taxon>Plakobranchidae</taxon>
        <taxon>Elysia</taxon>
    </lineage>
</organism>
<comment type="caution">
    <text evidence="2">The sequence shown here is derived from an EMBL/GenBank/DDBJ whole genome shotgun (WGS) entry which is preliminary data.</text>
</comment>
<evidence type="ECO:0000313" key="2">
    <source>
        <dbReference type="EMBL" id="GFR64352.1"/>
    </source>
</evidence>
<name>A0AAV4EU09_9GAST</name>
<dbReference type="EMBL" id="BMAT01010982">
    <property type="protein sequence ID" value="GFR64352.1"/>
    <property type="molecule type" value="Genomic_DNA"/>
</dbReference>
<feature type="region of interest" description="Disordered" evidence="1">
    <location>
        <begin position="1"/>
        <end position="39"/>
    </location>
</feature>
<gene>
    <name evidence="2" type="ORF">ElyMa_005505100</name>
</gene>
<reference evidence="2 3" key="1">
    <citation type="journal article" date="2021" name="Elife">
        <title>Chloroplast acquisition without the gene transfer in kleptoplastic sea slugs, Plakobranchus ocellatus.</title>
        <authorList>
            <person name="Maeda T."/>
            <person name="Takahashi S."/>
            <person name="Yoshida T."/>
            <person name="Shimamura S."/>
            <person name="Takaki Y."/>
            <person name="Nagai Y."/>
            <person name="Toyoda A."/>
            <person name="Suzuki Y."/>
            <person name="Arimoto A."/>
            <person name="Ishii H."/>
            <person name="Satoh N."/>
            <person name="Nishiyama T."/>
            <person name="Hasebe M."/>
            <person name="Maruyama T."/>
            <person name="Minagawa J."/>
            <person name="Obokata J."/>
            <person name="Shigenobu S."/>
        </authorList>
    </citation>
    <scope>NUCLEOTIDE SEQUENCE [LARGE SCALE GENOMIC DNA]</scope>
</reference>
<sequence>MLSGIDDDDDYDDDDDDDNDNDNSVGAGDDDSDNDKGLTTNDIAVTAAAAGGDADDDVNIENRFWCGNISCYTPPKRAKKRRMVLNRLDLLHMTNKGSSHLFSSLTAYILF</sequence>
<proteinExistence type="predicted"/>